<dbReference type="FunFam" id="3.30.70.270:FF:000001">
    <property type="entry name" value="Diguanylate cyclase domain protein"/>
    <property type="match status" value="1"/>
</dbReference>
<evidence type="ECO:0000256" key="1">
    <source>
        <dbReference type="ARBA" id="ARBA00012528"/>
    </source>
</evidence>
<dbReference type="InterPro" id="IPR050469">
    <property type="entry name" value="Diguanylate_Cyclase"/>
</dbReference>
<reference evidence="6" key="1">
    <citation type="submission" date="2020-12" db="EMBL/GenBank/DDBJ databases">
        <title>Pontibaca salina gen. nov., sp. nov., isolated from marine sediment.</title>
        <authorList>
            <person name="Bo J."/>
            <person name="Wang S."/>
            <person name="Song X."/>
            <person name="Du Z."/>
        </authorList>
    </citation>
    <scope>NUCLEOTIDE SEQUENCE</scope>
    <source>
        <strain evidence="6">S1109L</strain>
    </source>
</reference>
<name>A0A934HKX9_9RHOB</name>
<feature type="domain" description="Response regulatory" evidence="4">
    <location>
        <begin position="4"/>
        <end position="120"/>
    </location>
</feature>
<comment type="catalytic activity">
    <reaction evidence="2">
        <text>2 GTP = 3',3'-c-di-GMP + 2 diphosphate</text>
        <dbReference type="Rhea" id="RHEA:24898"/>
        <dbReference type="ChEBI" id="CHEBI:33019"/>
        <dbReference type="ChEBI" id="CHEBI:37565"/>
        <dbReference type="ChEBI" id="CHEBI:58805"/>
        <dbReference type="EC" id="2.7.7.65"/>
    </reaction>
</comment>
<dbReference type="Proteomes" id="UP000613255">
    <property type="component" value="Unassembled WGS sequence"/>
</dbReference>
<evidence type="ECO:0000256" key="3">
    <source>
        <dbReference type="PROSITE-ProRule" id="PRU00169"/>
    </source>
</evidence>
<dbReference type="GO" id="GO:0052621">
    <property type="term" value="F:diguanylate cyclase activity"/>
    <property type="evidence" value="ECO:0007669"/>
    <property type="project" value="UniProtKB-EC"/>
</dbReference>
<dbReference type="PANTHER" id="PTHR45138:SF9">
    <property type="entry name" value="DIGUANYLATE CYCLASE DGCM-RELATED"/>
    <property type="match status" value="1"/>
</dbReference>
<dbReference type="InterPro" id="IPR000160">
    <property type="entry name" value="GGDEF_dom"/>
</dbReference>
<dbReference type="SUPFAM" id="SSF55073">
    <property type="entry name" value="Nucleotide cyclase"/>
    <property type="match status" value="1"/>
</dbReference>
<evidence type="ECO:0000256" key="2">
    <source>
        <dbReference type="ARBA" id="ARBA00034247"/>
    </source>
</evidence>
<dbReference type="Pfam" id="PF00990">
    <property type="entry name" value="GGDEF"/>
    <property type="match status" value="1"/>
</dbReference>
<dbReference type="Pfam" id="PF00072">
    <property type="entry name" value="Response_reg"/>
    <property type="match status" value="1"/>
</dbReference>
<gene>
    <name evidence="6" type="ORF">JAO82_08910</name>
</gene>
<dbReference type="GO" id="GO:0043709">
    <property type="term" value="P:cell adhesion involved in single-species biofilm formation"/>
    <property type="evidence" value="ECO:0007669"/>
    <property type="project" value="TreeGrafter"/>
</dbReference>
<dbReference type="SMART" id="SM00448">
    <property type="entry name" value="REC"/>
    <property type="match status" value="1"/>
</dbReference>
<dbReference type="PROSITE" id="PS50887">
    <property type="entry name" value="GGDEF"/>
    <property type="match status" value="1"/>
</dbReference>
<feature type="domain" description="GGDEF" evidence="5">
    <location>
        <begin position="325"/>
        <end position="467"/>
    </location>
</feature>
<dbReference type="InterPro" id="IPR029787">
    <property type="entry name" value="Nucleotide_cyclase"/>
</dbReference>
<dbReference type="AlphaFoldDB" id="A0A934HKX9"/>
<protein>
    <recommendedName>
        <fullName evidence="1">diguanylate cyclase</fullName>
        <ecNumber evidence="1">2.7.7.65</ecNumber>
    </recommendedName>
</protein>
<evidence type="ECO:0000313" key="6">
    <source>
        <dbReference type="EMBL" id="MBI6630003.1"/>
    </source>
</evidence>
<dbReference type="NCBIfam" id="TIGR00254">
    <property type="entry name" value="GGDEF"/>
    <property type="match status" value="1"/>
</dbReference>
<dbReference type="GO" id="GO:0005886">
    <property type="term" value="C:plasma membrane"/>
    <property type="evidence" value="ECO:0007669"/>
    <property type="project" value="TreeGrafter"/>
</dbReference>
<comment type="caution">
    <text evidence="3">Lacks conserved residue(s) required for the propagation of feature annotation.</text>
</comment>
<dbReference type="Gene3D" id="3.30.70.270">
    <property type="match status" value="1"/>
</dbReference>
<dbReference type="CDD" id="cd01949">
    <property type="entry name" value="GGDEF"/>
    <property type="match status" value="1"/>
</dbReference>
<dbReference type="EC" id="2.7.7.65" evidence="1"/>
<dbReference type="InterPro" id="IPR011006">
    <property type="entry name" value="CheY-like_superfamily"/>
</dbReference>
<accession>A0A934HKX9</accession>
<dbReference type="SUPFAM" id="SSF52172">
    <property type="entry name" value="CheY-like"/>
    <property type="match status" value="2"/>
</dbReference>
<dbReference type="GO" id="GO:0000160">
    <property type="term" value="P:phosphorelay signal transduction system"/>
    <property type="evidence" value="ECO:0007669"/>
    <property type="project" value="InterPro"/>
</dbReference>
<dbReference type="GO" id="GO:1902201">
    <property type="term" value="P:negative regulation of bacterial-type flagellum-dependent cell motility"/>
    <property type="evidence" value="ECO:0007669"/>
    <property type="project" value="TreeGrafter"/>
</dbReference>
<dbReference type="PROSITE" id="PS50110">
    <property type="entry name" value="RESPONSE_REGULATORY"/>
    <property type="match status" value="2"/>
</dbReference>
<evidence type="ECO:0000313" key="7">
    <source>
        <dbReference type="Proteomes" id="UP000613255"/>
    </source>
</evidence>
<dbReference type="EMBL" id="JAEIJD010000006">
    <property type="protein sequence ID" value="MBI6630003.1"/>
    <property type="molecule type" value="Genomic_DNA"/>
</dbReference>
<sequence>MQGTILIIDGAVTNRIMLKVQLSSAYYHVVQADRLDGALTLARRTRPDLIVTAMSLPDGNACTVKRLLASDPLLADVPVIALTGQNDRSARLKALEAGLDDVLSHPLDDLLLQARIRSLVRARKSAAELRVNDGMALGNRPGFGDAPAPFLPPAPEAAIALVTRSDTTATSWRVRLRPLLHHPLTIQRMGDVHAMMSSPAPDAIIIELTGANKESGLRLLTDLRARAATCHISIIAVIGDNDAQLAADALDRGAHDVMLMGFCAEELALRLTAQLHHKASAKRLRESVRNGLRAAVRDPLTGLYNRRYALPRLGAIAREAATNRTTFALMLADLDHFKTINDRFGHPAGDAVLIDAAQRLKSCLHTDDLVARIGGEEFLIILPDTSPITVNQTAAALCEEIKGRTYAAPGIDFPIAMTISIGAVICGPDGRTQNCSRDDTGDLIEQADRALYVAKNAGRNRISLFKPAA</sequence>
<organism evidence="6 7">
    <name type="scientific">Pontibaca salina</name>
    <dbReference type="NCBI Taxonomy" id="2795731"/>
    <lineage>
        <taxon>Bacteria</taxon>
        <taxon>Pseudomonadati</taxon>
        <taxon>Pseudomonadota</taxon>
        <taxon>Alphaproteobacteria</taxon>
        <taxon>Rhodobacterales</taxon>
        <taxon>Roseobacteraceae</taxon>
        <taxon>Pontibaca</taxon>
    </lineage>
</organism>
<dbReference type="SMART" id="SM00267">
    <property type="entry name" value="GGDEF"/>
    <property type="match status" value="1"/>
</dbReference>
<dbReference type="PANTHER" id="PTHR45138">
    <property type="entry name" value="REGULATORY COMPONENTS OF SENSORY TRANSDUCTION SYSTEM"/>
    <property type="match status" value="1"/>
</dbReference>
<keyword evidence="7" id="KW-1185">Reference proteome</keyword>
<comment type="caution">
    <text evidence="6">The sequence shown here is derived from an EMBL/GenBank/DDBJ whole genome shotgun (WGS) entry which is preliminary data.</text>
</comment>
<dbReference type="InterPro" id="IPR043128">
    <property type="entry name" value="Rev_trsase/Diguanyl_cyclase"/>
</dbReference>
<proteinExistence type="predicted"/>
<feature type="domain" description="Response regulatory" evidence="4">
    <location>
        <begin position="158"/>
        <end position="275"/>
    </location>
</feature>
<evidence type="ECO:0000259" key="4">
    <source>
        <dbReference type="PROSITE" id="PS50110"/>
    </source>
</evidence>
<evidence type="ECO:0000259" key="5">
    <source>
        <dbReference type="PROSITE" id="PS50887"/>
    </source>
</evidence>
<dbReference type="InterPro" id="IPR001789">
    <property type="entry name" value="Sig_transdc_resp-reg_receiver"/>
</dbReference>
<dbReference type="Gene3D" id="3.40.50.2300">
    <property type="match status" value="1"/>
</dbReference>